<evidence type="ECO:0000313" key="4">
    <source>
        <dbReference type="Proteomes" id="UP001501459"/>
    </source>
</evidence>
<dbReference type="InterPro" id="IPR005297">
    <property type="entry name" value="Lipoprotein_repeat"/>
</dbReference>
<keyword evidence="2" id="KW-0732">Signal</keyword>
<protein>
    <recommendedName>
        <fullName evidence="5">Lipoprotein with Yx(FWY)xxD motif</fullName>
    </recommendedName>
</protein>
<organism evidence="3 4">
    <name type="scientific">Lentibacillus halophilus</name>
    <dbReference type="NCBI Taxonomy" id="295065"/>
    <lineage>
        <taxon>Bacteria</taxon>
        <taxon>Bacillati</taxon>
        <taxon>Bacillota</taxon>
        <taxon>Bacilli</taxon>
        <taxon>Bacillales</taxon>
        <taxon>Bacillaceae</taxon>
        <taxon>Lentibacillus</taxon>
    </lineage>
</organism>
<dbReference type="Pfam" id="PF03640">
    <property type="entry name" value="Lipoprotein_15"/>
    <property type="match status" value="4"/>
</dbReference>
<name>A0ABN0Z4G2_9BACI</name>
<accession>A0ABN0Z4G2</accession>
<proteinExistence type="predicted"/>
<keyword evidence="4" id="KW-1185">Reference proteome</keyword>
<feature type="chain" id="PRO_5046569512" description="Lipoprotein with Yx(FWY)xxD motif" evidence="2">
    <location>
        <begin position="19"/>
        <end position="288"/>
    </location>
</feature>
<sequence>MKKWILFLSILATIFLLAACGNGSNEESQDDNNDSSNSEETSGDADDGAKSLQLMENDKVGNYLADSEGMTLYYFTKDEEGTSNCSGKCLENWPAFTAQDFDVPEGFNKDNFSTITREDTEDKQVTYKGYPLYYFVKDKAKGDVNGQGKKDVWYTVNSETTFDKAEGENASSESASLQIMENDKVGNYLADSEGMTLYYFTKDEEGTSNCSGKCLENWPAFTTQDFDVPEGFNKDNFSTITREDTEDKQVTYKGYPLYYFVKDKAKGDVNGQGKKDVWYTVNSETAFK</sequence>
<evidence type="ECO:0008006" key="5">
    <source>
        <dbReference type="Google" id="ProtNLM"/>
    </source>
</evidence>
<dbReference type="Proteomes" id="UP001501459">
    <property type="component" value="Unassembled WGS sequence"/>
</dbReference>
<feature type="signal peptide" evidence="2">
    <location>
        <begin position="1"/>
        <end position="18"/>
    </location>
</feature>
<evidence type="ECO:0000256" key="1">
    <source>
        <dbReference type="SAM" id="MobiDB-lite"/>
    </source>
</evidence>
<dbReference type="PANTHER" id="PTHR39335:SF1">
    <property type="entry name" value="BLL4220 PROTEIN"/>
    <property type="match status" value="1"/>
</dbReference>
<gene>
    <name evidence="3" type="ORF">GCM10008983_06990</name>
</gene>
<dbReference type="EMBL" id="BAAADM010000015">
    <property type="protein sequence ID" value="GAA0432960.1"/>
    <property type="molecule type" value="Genomic_DNA"/>
</dbReference>
<evidence type="ECO:0000313" key="3">
    <source>
        <dbReference type="EMBL" id="GAA0432960.1"/>
    </source>
</evidence>
<comment type="caution">
    <text evidence="3">The sequence shown here is derived from an EMBL/GenBank/DDBJ whole genome shotgun (WGS) entry which is preliminary data.</text>
</comment>
<dbReference type="PANTHER" id="PTHR39335">
    <property type="entry name" value="BLL4220 PROTEIN"/>
    <property type="match status" value="1"/>
</dbReference>
<dbReference type="PROSITE" id="PS51257">
    <property type="entry name" value="PROKAR_LIPOPROTEIN"/>
    <property type="match status" value="1"/>
</dbReference>
<evidence type="ECO:0000256" key="2">
    <source>
        <dbReference type="SAM" id="SignalP"/>
    </source>
</evidence>
<feature type="region of interest" description="Disordered" evidence="1">
    <location>
        <begin position="25"/>
        <end position="50"/>
    </location>
</feature>
<reference evidence="3 4" key="1">
    <citation type="journal article" date="2019" name="Int. J. Syst. Evol. Microbiol.">
        <title>The Global Catalogue of Microorganisms (GCM) 10K type strain sequencing project: providing services to taxonomists for standard genome sequencing and annotation.</title>
        <authorList>
            <consortium name="The Broad Institute Genomics Platform"/>
            <consortium name="The Broad Institute Genome Sequencing Center for Infectious Disease"/>
            <person name="Wu L."/>
            <person name="Ma J."/>
        </authorList>
    </citation>
    <scope>NUCLEOTIDE SEQUENCE [LARGE SCALE GENOMIC DNA]</scope>
    <source>
        <strain evidence="3 4">JCM 12149</strain>
    </source>
</reference>